<name>A0AAV5SJP9_9BILA</name>
<organism evidence="2 3">
    <name type="scientific">Pristionchus entomophagus</name>
    <dbReference type="NCBI Taxonomy" id="358040"/>
    <lineage>
        <taxon>Eukaryota</taxon>
        <taxon>Metazoa</taxon>
        <taxon>Ecdysozoa</taxon>
        <taxon>Nematoda</taxon>
        <taxon>Chromadorea</taxon>
        <taxon>Rhabditida</taxon>
        <taxon>Rhabditina</taxon>
        <taxon>Diplogasteromorpha</taxon>
        <taxon>Diplogasteroidea</taxon>
        <taxon>Neodiplogasteridae</taxon>
        <taxon>Pristionchus</taxon>
    </lineage>
</organism>
<comment type="caution">
    <text evidence="2">The sequence shown here is derived from an EMBL/GenBank/DDBJ whole genome shotgun (WGS) entry which is preliminary data.</text>
</comment>
<protein>
    <submittedName>
        <fullName evidence="2">Uncharacterized protein</fullName>
    </submittedName>
</protein>
<gene>
    <name evidence="2" type="ORF">PENTCL1PPCAC_5309</name>
</gene>
<feature type="non-terminal residue" evidence="2">
    <location>
        <position position="1"/>
    </location>
</feature>
<dbReference type="AlphaFoldDB" id="A0AAV5SJP9"/>
<accession>A0AAV5SJP9</accession>
<proteinExistence type="predicted"/>
<reference evidence="2" key="1">
    <citation type="submission" date="2023-10" db="EMBL/GenBank/DDBJ databases">
        <title>Genome assembly of Pristionchus species.</title>
        <authorList>
            <person name="Yoshida K."/>
            <person name="Sommer R.J."/>
        </authorList>
    </citation>
    <scope>NUCLEOTIDE SEQUENCE</scope>
    <source>
        <strain evidence="2">RS0144</strain>
    </source>
</reference>
<feature type="region of interest" description="Disordered" evidence="1">
    <location>
        <begin position="156"/>
        <end position="190"/>
    </location>
</feature>
<sequence>ICIRHALASCESLRTVRVVFSFNERSTHSRFTPYRLRVFNFPMAEDDQVHGRLPDELAERFGQTPLSSEAKKKPGSVGRRKSLFLLHIIFGLKNRPNGVSTSRMRYNGGRGWLLSEQAPFMNLLPAEIILSDMKDQELLGTILVGVRRQAYSHLVVPQHPPGPAADRQRLHPAAAQPTHHRSGAWTDDLH</sequence>
<dbReference type="EMBL" id="BTSX01000002">
    <property type="protein sequence ID" value="GMS83134.1"/>
    <property type="molecule type" value="Genomic_DNA"/>
</dbReference>
<evidence type="ECO:0000256" key="1">
    <source>
        <dbReference type="SAM" id="MobiDB-lite"/>
    </source>
</evidence>
<dbReference type="Proteomes" id="UP001432027">
    <property type="component" value="Unassembled WGS sequence"/>
</dbReference>
<keyword evidence="3" id="KW-1185">Reference proteome</keyword>
<evidence type="ECO:0000313" key="2">
    <source>
        <dbReference type="EMBL" id="GMS83134.1"/>
    </source>
</evidence>
<evidence type="ECO:0000313" key="3">
    <source>
        <dbReference type="Proteomes" id="UP001432027"/>
    </source>
</evidence>